<dbReference type="Pfam" id="PF09605">
    <property type="entry name" value="Trep_Strep"/>
    <property type="match status" value="1"/>
</dbReference>
<dbReference type="OrthoDB" id="9781459at2"/>
<feature type="transmembrane region" description="Helical" evidence="1">
    <location>
        <begin position="116"/>
        <end position="135"/>
    </location>
</feature>
<feature type="transmembrane region" description="Helical" evidence="1">
    <location>
        <begin position="166"/>
        <end position="184"/>
    </location>
</feature>
<reference evidence="2 3" key="1">
    <citation type="submission" date="2010-08" db="EMBL/GenBank/DDBJ databases">
        <authorList>
            <consortium name="US DOE Joint Genome Institute (JGI-PGF)"/>
            <person name="Lucas S."/>
            <person name="Copeland A."/>
            <person name="Lapidus A."/>
            <person name="Cheng J.-F."/>
            <person name="Bruce D."/>
            <person name="Goodwin L."/>
            <person name="Pitluck S."/>
            <person name="Land M.L."/>
            <person name="Hauser L."/>
            <person name="Chang Y.-J."/>
            <person name="Anderson I.J."/>
            <person name="Johnson E."/>
            <person name="Mulhopadhyay B."/>
            <person name="Kyrpides N."/>
            <person name="Woyke T.J."/>
        </authorList>
    </citation>
    <scope>NUCLEOTIDE SEQUENCE [LARGE SCALE GENOMIC DNA]</scope>
    <source>
        <strain evidence="2 3">6</strain>
    </source>
</reference>
<sequence length="198" mass="21670">MNTNTNKLKPKDFINIGIFTAIWFVVEFACGMLGYIHPYIVAGYVILLPLIGAIPMMLFYTKVEKFGMISIMSVLIAIIMFVTGMGFLGAPITILSGIAADLIARSGAYKSFRKTVISYGVFCLWICANFFPILVTADSYRKDLVNGGFSQEYADNLFRAINTKTIAVLLLVCFICGCIGACIGKASVRKHFEKAGIA</sequence>
<keyword evidence="1" id="KW-1133">Transmembrane helix</keyword>
<reference evidence="2 3" key="2">
    <citation type="submission" date="2012-02" db="EMBL/GenBank/DDBJ databases">
        <title>Improved High-Quality Draft sequence of Eubacterium cellulosolvens 6.</title>
        <authorList>
            <consortium name="US DOE Joint Genome Institute"/>
            <person name="Lucas S."/>
            <person name="Han J."/>
            <person name="Lapidus A."/>
            <person name="Cheng J.-F."/>
            <person name="Goodwin L."/>
            <person name="Pitluck S."/>
            <person name="Peters L."/>
            <person name="Mikhailova N."/>
            <person name="Gu W."/>
            <person name="Detter J.C."/>
            <person name="Han C."/>
            <person name="Tapia R."/>
            <person name="Land M."/>
            <person name="Hauser L."/>
            <person name="Kyrpides N."/>
            <person name="Ivanova N."/>
            <person name="Pagani I."/>
            <person name="Johnson E."/>
            <person name="Mukhopadhyay B."/>
            <person name="Anderson I."/>
            <person name="Woyke T."/>
        </authorList>
    </citation>
    <scope>NUCLEOTIDE SEQUENCE [LARGE SCALE GENOMIC DNA]</scope>
    <source>
        <strain evidence="2 3">6</strain>
    </source>
</reference>
<dbReference type="InterPro" id="IPR011733">
    <property type="entry name" value="CHP02185_IM"/>
</dbReference>
<evidence type="ECO:0000256" key="1">
    <source>
        <dbReference type="SAM" id="Phobius"/>
    </source>
</evidence>
<keyword evidence="1" id="KW-0472">Membrane</keyword>
<dbReference type="EMBL" id="CM001487">
    <property type="protein sequence ID" value="EIM58350.1"/>
    <property type="molecule type" value="Genomic_DNA"/>
</dbReference>
<dbReference type="NCBIfam" id="TIGR02185">
    <property type="entry name" value="Trep_Strep"/>
    <property type="match status" value="1"/>
</dbReference>
<evidence type="ECO:0000313" key="2">
    <source>
        <dbReference type="EMBL" id="EIM58350.1"/>
    </source>
</evidence>
<gene>
    <name evidence="2" type="ORF">EubceDRAFT1_2639</name>
</gene>
<dbReference type="STRING" id="633697.EubceDRAFT1_2639"/>
<dbReference type="AlphaFoldDB" id="I5AX27"/>
<evidence type="ECO:0000313" key="3">
    <source>
        <dbReference type="Proteomes" id="UP000005753"/>
    </source>
</evidence>
<dbReference type="Proteomes" id="UP000005753">
    <property type="component" value="Chromosome"/>
</dbReference>
<name>I5AX27_EUBC6</name>
<organism evidence="2 3">
    <name type="scientific">Eubacterium cellulosolvens (strain ATCC 43171 / JCM 9499 / 6)</name>
    <name type="common">Cillobacterium cellulosolvens</name>
    <dbReference type="NCBI Taxonomy" id="633697"/>
    <lineage>
        <taxon>Bacteria</taxon>
        <taxon>Bacillati</taxon>
        <taxon>Bacillota</taxon>
        <taxon>Clostridia</taxon>
        <taxon>Eubacteriales</taxon>
        <taxon>Eubacteriaceae</taxon>
        <taxon>Eubacterium</taxon>
    </lineage>
</organism>
<feature type="transmembrane region" description="Helical" evidence="1">
    <location>
        <begin position="41"/>
        <end position="59"/>
    </location>
</feature>
<accession>I5AX27</accession>
<dbReference type="eggNOG" id="ENOG502ZBND">
    <property type="taxonomic scope" value="Bacteria"/>
</dbReference>
<feature type="transmembrane region" description="Helical" evidence="1">
    <location>
        <begin position="12"/>
        <end position="35"/>
    </location>
</feature>
<keyword evidence="1" id="KW-0812">Transmembrane</keyword>
<dbReference type="HOGENOM" id="CLU_093450_1_0_9"/>
<keyword evidence="3" id="KW-1185">Reference proteome</keyword>
<proteinExistence type="predicted"/>
<protein>
    <submittedName>
        <fullName evidence="2">Putative integral membrane protein TIGR02185</fullName>
    </submittedName>
</protein>